<evidence type="ECO:0000313" key="3">
    <source>
        <dbReference type="EnsemblFungi" id="MAPG_02344T0"/>
    </source>
</evidence>
<dbReference type="VEuPathDB" id="FungiDB:MAPG_02344"/>
<dbReference type="OrthoDB" id="10504768at2759"/>
<name>A0A0C4DR43_MAGP6</name>
<feature type="region of interest" description="Disordered" evidence="1">
    <location>
        <begin position="322"/>
        <end position="343"/>
    </location>
</feature>
<gene>
    <name evidence="2" type="ORF">MAPG_02344</name>
</gene>
<dbReference type="AlphaFoldDB" id="A0A0C4DR43"/>
<reference evidence="4" key="1">
    <citation type="submission" date="2010-05" db="EMBL/GenBank/DDBJ databases">
        <title>The genome sequence of Magnaporthe poae strain ATCC 64411.</title>
        <authorList>
            <person name="Ma L.-J."/>
            <person name="Dead R."/>
            <person name="Young S."/>
            <person name="Zeng Q."/>
            <person name="Koehrsen M."/>
            <person name="Alvarado L."/>
            <person name="Berlin A."/>
            <person name="Chapman S.B."/>
            <person name="Chen Z."/>
            <person name="Freedman E."/>
            <person name="Gellesch M."/>
            <person name="Goldberg J."/>
            <person name="Griggs A."/>
            <person name="Gujja S."/>
            <person name="Heilman E.R."/>
            <person name="Heiman D."/>
            <person name="Hepburn T."/>
            <person name="Howarth C."/>
            <person name="Jen D."/>
            <person name="Larson L."/>
            <person name="Mehta T."/>
            <person name="Neiman D."/>
            <person name="Pearson M."/>
            <person name="Roberts A."/>
            <person name="Saif S."/>
            <person name="Shea T."/>
            <person name="Shenoy N."/>
            <person name="Sisk P."/>
            <person name="Stolte C."/>
            <person name="Sykes S."/>
            <person name="Walk T."/>
            <person name="White J."/>
            <person name="Yandava C."/>
            <person name="Haas B."/>
            <person name="Nusbaum C."/>
            <person name="Birren B."/>
        </authorList>
    </citation>
    <scope>NUCLEOTIDE SEQUENCE [LARGE SCALE GENOMIC DNA]</scope>
    <source>
        <strain evidence="4">ATCC 64411 / 73-15</strain>
    </source>
</reference>
<feature type="region of interest" description="Disordered" evidence="1">
    <location>
        <begin position="1"/>
        <end position="40"/>
    </location>
</feature>
<sequence length="343" mass="36261">MTDAGRDKSSLAGTKRKRNDNCSLQASRSLPKSASLESGCSMAAEVGTAARSRYERREITAELKERVTRTPSPPLERLLLCLARKKKTKEVPTAEKEEALHAVESGDTVPPEQADTREQAAPGPRDDPQEPAVPADTSLAGTTSPDSSTTAATCIHAEGEDANATLDPLVLAMPMPVHLPTGQWSSWDESTGFAAEVGWLPATSMPTAPTEAVDLTIHGCPEAQGAGVGQDGGYEAGAKYLLAPQQLAEAVFLAPQTLQQDNIGWDYLEKLPLHASHMHVLGSENMAFVGDASFVQPWSHGHLDALAQSYLGSTSDSIGIPGEVTGGEPAQHPPPMACLPDWS</sequence>
<dbReference type="Proteomes" id="UP000011715">
    <property type="component" value="Unassembled WGS sequence"/>
</dbReference>
<feature type="compositionally biased region" description="Low complexity" evidence="1">
    <location>
        <begin position="140"/>
        <end position="150"/>
    </location>
</feature>
<feature type="region of interest" description="Disordered" evidence="1">
    <location>
        <begin position="86"/>
        <end position="150"/>
    </location>
</feature>
<evidence type="ECO:0000313" key="2">
    <source>
        <dbReference type="EMBL" id="KLU83280.1"/>
    </source>
</evidence>
<evidence type="ECO:0000313" key="4">
    <source>
        <dbReference type="Proteomes" id="UP000011715"/>
    </source>
</evidence>
<feature type="compositionally biased region" description="Polar residues" evidence="1">
    <location>
        <begin position="21"/>
        <end position="38"/>
    </location>
</feature>
<protein>
    <submittedName>
        <fullName evidence="2 3">Uncharacterized protein</fullName>
    </submittedName>
</protein>
<accession>A0A0C4DR43</accession>
<organism evidence="3 4">
    <name type="scientific">Magnaporthiopsis poae (strain ATCC 64411 / 73-15)</name>
    <name type="common">Kentucky bluegrass fungus</name>
    <name type="synonym">Magnaporthe poae</name>
    <dbReference type="NCBI Taxonomy" id="644358"/>
    <lineage>
        <taxon>Eukaryota</taxon>
        <taxon>Fungi</taxon>
        <taxon>Dikarya</taxon>
        <taxon>Ascomycota</taxon>
        <taxon>Pezizomycotina</taxon>
        <taxon>Sordariomycetes</taxon>
        <taxon>Sordariomycetidae</taxon>
        <taxon>Magnaporthales</taxon>
        <taxon>Magnaporthaceae</taxon>
        <taxon>Magnaporthiopsis</taxon>
    </lineage>
</organism>
<dbReference type="EMBL" id="GL876967">
    <property type="protein sequence ID" value="KLU83280.1"/>
    <property type="molecule type" value="Genomic_DNA"/>
</dbReference>
<dbReference type="EnsemblFungi" id="MAPG_02344T0">
    <property type="protein sequence ID" value="MAPG_02344T0"/>
    <property type="gene ID" value="MAPG_02344"/>
</dbReference>
<reference evidence="3" key="5">
    <citation type="submission" date="2015-06" db="UniProtKB">
        <authorList>
            <consortium name="EnsemblFungi"/>
        </authorList>
    </citation>
    <scope>IDENTIFICATION</scope>
    <source>
        <strain evidence="3">ATCC 64411</strain>
    </source>
</reference>
<feature type="compositionally biased region" description="Basic and acidic residues" evidence="1">
    <location>
        <begin position="89"/>
        <end position="101"/>
    </location>
</feature>
<feature type="compositionally biased region" description="Basic and acidic residues" evidence="1">
    <location>
        <begin position="114"/>
        <end position="128"/>
    </location>
</feature>
<reference evidence="2" key="2">
    <citation type="submission" date="2010-05" db="EMBL/GenBank/DDBJ databases">
        <title>The Genome Sequence of Magnaporthe poae strain ATCC 64411.</title>
        <authorList>
            <consortium name="The Broad Institute Genome Sequencing Platform"/>
            <consortium name="Broad Institute Genome Sequencing Center for Infectious Disease"/>
            <person name="Ma L.-J."/>
            <person name="Dead R."/>
            <person name="Young S."/>
            <person name="Zeng Q."/>
            <person name="Koehrsen M."/>
            <person name="Alvarado L."/>
            <person name="Berlin A."/>
            <person name="Chapman S.B."/>
            <person name="Chen Z."/>
            <person name="Freedman E."/>
            <person name="Gellesch M."/>
            <person name="Goldberg J."/>
            <person name="Griggs A."/>
            <person name="Gujja S."/>
            <person name="Heilman E.R."/>
            <person name="Heiman D."/>
            <person name="Hepburn T."/>
            <person name="Howarth C."/>
            <person name="Jen D."/>
            <person name="Larson L."/>
            <person name="Mehta T."/>
            <person name="Neiman D."/>
            <person name="Pearson M."/>
            <person name="Roberts A."/>
            <person name="Saif S."/>
            <person name="Shea T."/>
            <person name="Shenoy N."/>
            <person name="Sisk P."/>
            <person name="Stolte C."/>
            <person name="Sykes S."/>
            <person name="Walk T."/>
            <person name="White J."/>
            <person name="Yandava C."/>
            <person name="Haas B."/>
            <person name="Nusbaum C."/>
            <person name="Birren B."/>
        </authorList>
    </citation>
    <scope>NUCLEOTIDE SEQUENCE</scope>
    <source>
        <strain evidence="2">ATCC 64411</strain>
    </source>
</reference>
<reference evidence="3" key="4">
    <citation type="journal article" date="2015" name="G3 (Bethesda)">
        <title>Genome sequences of three phytopathogenic species of the Magnaporthaceae family of fungi.</title>
        <authorList>
            <person name="Okagaki L.H."/>
            <person name="Nunes C.C."/>
            <person name="Sailsbery J."/>
            <person name="Clay B."/>
            <person name="Brown D."/>
            <person name="John T."/>
            <person name="Oh Y."/>
            <person name="Young N."/>
            <person name="Fitzgerald M."/>
            <person name="Haas B.J."/>
            <person name="Zeng Q."/>
            <person name="Young S."/>
            <person name="Adiconis X."/>
            <person name="Fan L."/>
            <person name="Levin J.Z."/>
            <person name="Mitchell T.K."/>
            <person name="Okubara P.A."/>
            <person name="Farman M.L."/>
            <person name="Kohn L.M."/>
            <person name="Birren B."/>
            <person name="Ma L.-J."/>
            <person name="Dean R.A."/>
        </authorList>
    </citation>
    <scope>NUCLEOTIDE SEQUENCE</scope>
    <source>
        <strain evidence="3">ATCC 64411 / 73-15</strain>
    </source>
</reference>
<reference evidence="2" key="3">
    <citation type="submission" date="2011-03" db="EMBL/GenBank/DDBJ databases">
        <title>Annotation of Magnaporthe poae ATCC 64411.</title>
        <authorList>
            <person name="Ma L.-J."/>
            <person name="Dead R."/>
            <person name="Young S.K."/>
            <person name="Zeng Q."/>
            <person name="Gargeya S."/>
            <person name="Fitzgerald M."/>
            <person name="Haas B."/>
            <person name="Abouelleil A."/>
            <person name="Alvarado L."/>
            <person name="Arachchi H.M."/>
            <person name="Berlin A."/>
            <person name="Brown A."/>
            <person name="Chapman S.B."/>
            <person name="Chen Z."/>
            <person name="Dunbar C."/>
            <person name="Freedman E."/>
            <person name="Gearin G."/>
            <person name="Gellesch M."/>
            <person name="Goldberg J."/>
            <person name="Griggs A."/>
            <person name="Gujja S."/>
            <person name="Heiman D."/>
            <person name="Howarth C."/>
            <person name="Larson L."/>
            <person name="Lui A."/>
            <person name="MacDonald P.J.P."/>
            <person name="Mehta T."/>
            <person name="Montmayeur A."/>
            <person name="Murphy C."/>
            <person name="Neiman D."/>
            <person name="Pearson M."/>
            <person name="Priest M."/>
            <person name="Roberts A."/>
            <person name="Saif S."/>
            <person name="Shea T."/>
            <person name="Shenoy N."/>
            <person name="Sisk P."/>
            <person name="Stolte C."/>
            <person name="Sykes S."/>
            <person name="Yandava C."/>
            <person name="Wortman J."/>
            <person name="Nusbaum C."/>
            <person name="Birren B."/>
        </authorList>
    </citation>
    <scope>NUCLEOTIDE SEQUENCE</scope>
    <source>
        <strain evidence="2">ATCC 64411</strain>
    </source>
</reference>
<dbReference type="eggNOG" id="ENOG502RN3F">
    <property type="taxonomic scope" value="Eukaryota"/>
</dbReference>
<keyword evidence="4" id="KW-1185">Reference proteome</keyword>
<proteinExistence type="predicted"/>
<evidence type="ECO:0000256" key="1">
    <source>
        <dbReference type="SAM" id="MobiDB-lite"/>
    </source>
</evidence>
<dbReference type="EMBL" id="ADBL01000588">
    <property type="status" value="NOT_ANNOTATED_CDS"/>
    <property type="molecule type" value="Genomic_DNA"/>
</dbReference>